<dbReference type="Pfam" id="PF25954">
    <property type="entry name" value="Beta-barrel_RND_2"/>
    <property type="match status" value="1"/>
</dbReference>
<dbReference type="InterPro" id="IPR058792">
    <property type="entry name" value="Beta-barrel_RND_2"/>
</dbReference>
<evidence type="ECO:0000256" key="1">
    <source>
        <dbReference type="SAM" id="MobiDB-lite"/>
    </source>
</evidence>
<feature type="compositionally biased region" description="Low complexity" evidence="1">
    <location>
        <begin position="315"/>
        <end position="331"/>
    </location>
</feature>
<feature type="region of interest" description="Disordered" evidence="1">
    <location>
        <begin position="310"/>
        <end position="346"/>
    </location>
</feature>
<protein>
    <submittedName>
        <fullName evidence="4">Uncharacterized protein</fullName>
    </submittedName>
</protein>
<sequence>VAEEAGSTRLTADVILGDLLIRAEATGNVEPVREVEVKSKASGEILRLHIDVGDEVSRGALLAEIDPRDVRNNYNQVQADLEVARARLEISDAQLERSSQLLAAEVITQQEHENSRIEYANSRASLVRAETNYELAELQMQDVSITAPMNGTVIQKNVEEGAVIQSASQNVSGGTTLFLMANLGEMQVRTLVDETDMGMLEPGMAAAVIVEAFPERTFQGMIEKIEPQAVVEQNVTMFPVIVSIDNRSGLLKPGMNAEVEIFIDEEFDVLLVPNNAIVNTEDVGPAAMALGLDIETLDLTAFNQVGRARGGFGGQRPSAAAARGGSSPQAGGQPGGSGRGGGQFDPETMAQMQALRAQVQSGEITQQEARERMQALGGGLGGFERRAFGSSTAGEVPERETRPAAVFVIGPDGEPEPQLIQMGLGDWDNTSVVSGLEEGDVLAIVGAAQLQAQQEEFMNRMRDRMGGGSPFGGGGMRGPPPGMGRGR</sequence>
<dbReference type="Gene3D" id="2.40.30.170">
    <property type="match status" value="1"/>
</dbReference>
<dbReference type="Gene3D" id="1.10.287.470">
    <property type="entry name" value="Helix hairpin bin"/>
    <property type="match status" value="1"/>
</dbReference>
<organism evidence="4">
    <name type="scientific">marine metagenome</name>
    <dbReference type="NCBI Taxonomy" id="408172"/>
    <lineage>
        <taxon>unclassified sequences</taxon>
        <taxon>metagenomes</taxon>
        <taxon>ecological metagenomes</taxon>
    </lineage>
</organism>
<dbReference type="PANTHER" id="PTHR30469">
    <property type="entry name" value="MULTIDRUG RESISTANCE PROTEIN MDTA"/>
    <property type="match status" value="1"/>
</dbReference>
<feature type="compositionally biased region" description="Pro residues" evidence="1">
    <location>
        <begin position="478"/>
        <end position="487"/>
    </location>
</feature>
<name>A0A381Z574_9ZZZZ</name>
<feature type="compositionally biased region" description="Gly residues" evidence="1">
    <location>
        <begin position="332"/>
        <end position="343"/>
    </location>
</feature>
<accession>A0A381Z574</accession>
<dbReference type="AlphaFoldDB" id="A0A381Z574"/>
<dbReference type="InterPro" id="IPR006143">
    <property type="entry name" value="RND_pump_MFP"/>
</dbReference>
<feature type="non-terminal residue" evidence="4">
    <location>
        <position position="1"/>
    </location>
</feature>
<dbReference type="NCBIfam" id="TIGR01730">
    <property type="entry name" value="RND_mfp"/>
    <property type="match status" value="1"/>
</dbReference>
<dbReference type="Pfam" id="PF25917">
    <property type="entry name" value="BSH_RND"/>
    <property type="match status" value="1"/>
</dbReference>
<dbReference type="GO" id="GO:1990281">
    <property type="term" value="C:efflux pump complex"/>
    <property type="evidence" value="ECO:0007669"/>
    <property type="project" value="TreeGrafter"/>
</dbReference>
<reference evidence="4" key="1">
    <citation type="submission" date="2018-05" db="EMBL/GenBank/DDBJ databases">
        <authorList>
            <person name="Lanie J.A."/>
            <person name="Ng W.-L."/>
            <person name="Kazmierczak K.M."/>
            <person name="Andrzejewski T.M."/>
            <person name="Davidsen T.M."/>
            <person name="Wayne K.J."/>
            <person name="Tettelin H."/>
            <person name="Glass J.I."/>
            <person name="Rusch D."/>
            <person name="Podicherti R."/>
            <person name="Tsui H.-C.T."/>
            <person name="Winkler M.E."/>
        </authorList>
    </citation>
    <scope>NUCLEOTIDE SEQUENCE</scope>
</reference>
<dbReference type="InterPro" id="IPR058625">
    <property type="entry name" value="MdtA-like_BSH"/>
</dbReference>
<dbReference type="EMBL" id="UINC01019988">
    <property type="protein sequence ID" value="SVA84370.1"/>
    <property type="molecule type" value="Genomic_DNA"/>
</dbReference>
<dbReference type="Gene3D" id="2.40.420.20">
    <property type="match status" value="1"/>
</dbReference>
<proteinExistence type="predicted"/>
<gene>
    <name evidence="4" type="ORF">METZ01_LOCUS137224</name>
</gene>
<dbReference type="SUPFAM" id="SSF111369">
    <property type="entry name" value="HlyD-like secretion proteins"/>
    <property type="match status" value="1"/>
</dbReference>
<dbReference type="GO" id="GO:0015562">
    <property type="term" value="F:efflux transmembrane transporter activity"/>
    <property type="evidence" value="ECO:0007669"/>
    <property type="project" value="TreeGrafter"/>
</dbReference>
<evidence type="ECO:0000259" key="2">
    <source>
        <dbReference type="Pfam" id="PF25917"/>
    </source>
</evidence>
<evidence type="ECO:0000259" key="3">
    <source>
        <dbReference type="Pfam" id="PF25954"/>
    </source>
</evidence>
<feature type="domain" description="CusB-like beta-barrel" evidence="3">
    <location>
        <begin position="192"/>
        <end position="260"/>
    </location>
</feature>
<dbReference type="Gene3D" id="2.40.50.100">
    <property type="match status" value="1"/>
</dbReference>
<feature type="domain" description="Multidrug resistance protein MdtA-like barrel-sandwich hybrid" evidence="2">
    <location>
        <begin position="33"/>
        <end position="170"/>
    </location>
</feature>
<feature type="compositionally biased region" description="Gly residues" evidence="1">
    <location>
        <begin position="466"/>
        <end position="477"/>
    </location>
</feature>
<feature type="region of interest" description="Disordered" evidence="1">
    <location>
        <begin position="466"/>
        <end position="487"/>
    </location>
</feature>
<evidence type="ECO:0000313" key="4">
    <source>
        <dbReference type="EMBL" id="SVA84370.1"/>
    </source>
</evidence>
<dbReference type="PANTHER" id="PTHR30469:SF33">
    <property type="entry name" value="SLR1207 PROTEIN"/>
    <property type="match status" value="1"/>
</dbReference>